<dbReference type="RefSeq" id="WP_026635983.1">
    <property type="nucleotide sequence ID" value="NZ_FONH01000003.1"/>
</dbReference>
<reference evidence="4" key="1">
    <citation type="submission" date="2016-10" db="EMBL/GenBank/DDBJ databases">
        <authorList>
            <person name="Varghese N."/>
            <person name="Submissions S."/>
        </authorList>
    </citation>
    <scope>NUCLEOTIDE SEQUENCE [LARGE SCALE GENOMIC DNA]</scope>
    <source>
        <strain evidence="4">UNC178MFTsu3.1</strain>
    </source>
</reference>
<evidence type="ECO:0000313" key="4">
    <source>
        <dbReference type="Proteomes" id="UP000199477"/>
    </source>
</evidence>
<evidence type="ECO:0000256" key="1">
    <source>
        <dbReference type="SAM" id="MobiDB-lite"/>
    </source>
</evidence>
<dbReference type="EMBL" id="FONH01000003">
    <property type="protein sequence ID" value="SFE57657.1"/>
    <property type="molecule type" value="Genomic_DNA"/>
</dbReference>
<keyword evidence="2" id="KW-0472">Membrane</keyword>
<dbReference type="STRING" id="500610.SAMN02799615_01212"/>
<organism evidence="3 4">
    <name type="scientific">Dyella marensis</name>
    <dbReference type="NCBI Taxonomy" id="500610"/>
    <lineage>
        <taxon>Bacteria</taxon>
        <taxon>Pseudomonadati</taxon>
        <taxon>Pseudomonadota</taxon>
        <taxon>Gammaproteobacteria</taxon>
        <taxon>Lysobacterales</taxon>
        <taxon>Rhodanobacteraceae</taxon>
        <taxon>Dyella</taxon>
    </lineage>
</organism>
<accession>A0A1I2BNS8</accession>
<feature type="transmembrane region" description="Helical" evidence="2">
    <location>
        <begin position="81"/>
        <end position="101"/>
    </location>
</feature>
<gene>
    <name evidence="3" type="ORF">SAMN02799615_01212</name>
</gene>
<evidence type="ECO:0000256" key="2">
    <source>
        <dbReference type="SAM" id="Phobius"/>
    </source>
</evidence>
<proteinExistence type="predicted"/>
<protein>
    <submittedName>
        <fullName evidence="3">Uncharacterized protein</fullName>
    </submittedName>
</protein>
<keyword evidence="4" id="KW-1185">Reference proteome</keyword>
<keyword evidence="2" id="KW-1133">Transmembrane helix</keyword>
<feature type="region of interest" description="Disordered" evidence="1">
    <location>
        <begin position="1"/>
        <end position="25"/>
    </location>
</feature>
<dbReference type="Proteomes" id="UP000199477">
    <property type="component" value="Unassembled WGS sequence"/>
</dbReference>
<feature type="transmembrane region" description="Helical" evidence="2">
    <location>
        <begin position="113"/>
        <end position="132"/>
    </location>
</feature>
<evidence type="ECO:0000313" key="3">
    <source>
        <dbReference type="EMBL" id="SFE57657.1"/>
    </source>
</evidence>
<sequence>MSSENRNEAKLGLQDVTVDGRPVTQRRSDDLNTMTLDERDNGLYRDMLHAERDTSDPLKASFGEAWLAERLTSPSARRLRFWTWILLVIPFALLGCMGTLMAWDDVEMGKSGYLKAVSLALLWWSPTVYWLYAMYRRPPAGRS</sequence>
<name>A0A1I2BNS8_9GAMM</name>
<dbReference type="AlphaFoldDB" id="A0A1I2BNS8"/>
<keyword evidence="2" id="KW-0812">Transmembrane</keyword>